<evidence type="ECO:0000256" key="4">
    <source>
        <dbReference type="SAM" id="MobiDB-lite"/>
    </source>
</evidence>
<dbReference type="InterPro" id="IPR013656">
    <property type="entry name" value="PAS_4"/>
</dbReference>
<reference evidence="7 8" key="1">
    <citation type="submission" date="2020-02" db="EMBL/GenBank/DDBJ databases">
        <title>Ideonella bacterium strain TBM-1.</title>
        <authorList>
            <person name="Chen W.-M."/>
        </authorList>
    </citation>
    <scope>NUCLEOTIDE SEQUENCE [LARGE SCALE GENOMIC DNA]</scope>
    <source>
        <strain evidence="7 8">TBM-1</strain>
    </source>
</reference>
<dbReference type="Gene3D" id="1.10.287.130">
    <property type="match status" value="1"/>
</dbReference>
<dbReference type="PROSITE" id="PS50109">
    <property type="entry name" value="HIS_KIN"/>
    <property type="match status" value="1"/>
</dbReference>
<evidence type="ECO:0000259" key="5">
    <source>
        <dbReference type="PROSITE" id="PS50109"/>
    </source>
</evidence>
<dbReference type="Pfam" id="PF00512">
    <property type="entry name" value="HisKA"/>
    <property type="match status" value="1"/>
</dbReference>
<feature type="domain" description="Histidine kinase" evidence="5">
    <location>
        <begin position="215"/>
        <end position="456"/>
    </location>
</feature>
<dbReference type="CDD" id="cd00130">
    <property type="entry name" value="PAS"/>
    <property type="match status" value="1"/>
</dbReference>
<dbReference type="SMART" id="SM00387">
    <property type="entry name" value="HATPase_c"/>
    <property type="match status" value="1"/>
</dbReference>
<dbReference type="PANTHER" id="PTHR43065:SF42">
    <property type="entry name" value="TWO-COMPONENT SENSOR PPRA"/>
    <property type="match status" value="1"/>
</dbReference>
<dbReference type="SUPFAM" id="SSF55874">
    <property type="entry name" value="ATPase domain of HSP90 chaperone/DNA topoisomerase II/histidine kinase"/>
    <property type="match status" value="1"/>
</dbReference>
<dbReference type="Pfam" id="PF08448">
    <property type="entry name" value="PAS_4"/>
    <property type="match status" value="1"/>
</dbReference>
<dbReference type="InterPro" id="IPR004358">
    <property type="entry name" value="Sig_transdc_His_kin-like_C"/>
</dbReference>
<dbReference type="PRINTS" id="PR00344">
    <property type="entry name" value="BCTRLSENSOR"/>
</dbReference>
<dbReference type="Proteomes" id="UP000484255">
    <property type="component" value="Unassembled WGS sequence"/>
</dbReference>
<dbReference type="GO" id="GO:0000155">
    <property type="term" value="F:phosphorelay sensor kinase activity"/>
    <property type="evidence" value="ECO:0007669"/>
    <property type="project" value="InterPro"/>
</dbReference>
<gene>
    <name evidence="7" type="ORF">G3A44_01135</name>
</gene>
<dbReference type="PANTHER" id="PTHR43065">
    <property type="entry name" value="SENSOR HISTIDINE KINASE"/>
    <property type="match status" value="1"/>
</dbReference>
<dbReference type="Gene3D" id="3.30.565.10">
    <property type="entry name" value="Histidine kinase-like ATPase, C-terminal domain"/>
    <property type="match status" value="1"/>
</dbReference>
<dbReference type="Gene3D" id="3.30.450.20">
    <property type="entry name" value="PAS domain"/>
    <property type="match status" value="1"/>
</dbReference>
<evidence type="ECO:0000313" key="7">
    <source>
        <dbReference type="EMBL" id="NDY89792.1"/>
    </source>
</evidence>
<dbReference type="InterPro" id="IPR036890">
    <property type="entry name" value="HATPase_C_sf"/>
</dbReference>
<sequence length="461" mass="49934">MPPAPRHASLLPPAAPGLPGPELEGVDESTWLDVIHKMDEVYSQLVADEIALEHKNAELEQSQQFIFSLLTAMSDVLAACNEAGCIEETNAALCELVGRPEQALRGLPLTELVADEGGAARIRHVLATPAPQRSGTVVEVELTDAQGQRVPVDFNCTPRMDASGRRVGMVFVGRPMGEIKRAYHQLREAHEALKRTQQQLLHSEKMASLGRLVAGVAHELNNPISFVLGNVHALQRYTERLRTYLGAVHAGLPEAERAALRVKLRIDHLLADLPSLMDGTLEGAQRTADIVNGLKRFSAMDRGERAPLDLNGVIERAIHWVRKGTAPGFEVVWTPGPPCMVMGSAGQLLQVMMNLIQNAWDAASGRPGVTPRLEISGHGDGRWTRLAFADNGTGIQPEHLTRLFDPFFTTKPVGKGTGLGLSISYGILEQHGGRLWAENRPGGNGAVFLLELPHLQTAAPA</sequence>
<dbReference type="CDD" id="cd00082">
    <property type="entry name" value="HisKA"/>
    <property type="match status" value="1"/>
</dbReference>
<dbReference type="InterPro" id="IPR000014">
    <property type="entry name" value="PAS"/>
</dbReference>
<dbReference type="InterPro" id="IPR003594">
    <property type="entry name" value="HATPase_dom"/>
</dbReference>
<dbReference type="EMBL" id="JAAGOH010000001">
    <property type="protein sequence ID" value="NDY89792.1"/>
    <property type="molecule type" value="Genomic_DNA"/>
</dbReference>
<dbReference type="SUPFAM" id="SSF55785">
    <property type="entry name" value="PYP-like sensor domain (PAS domain)"/>
    <property type="match status" value="1"/>
</dbReference>
<evidence type="ECO:0000313" key="8">
    <source>
        <dbReference type="Proteomes" id="UP000484255"/>
    </source>
</evidence>
<dbReference type="AlphaFoldDB" id="A0A7C9PF22"/>
<name>A0A7C9PF22_9BURK</name>
<feature type="domain" description="PAC" evidence="6">
    <location>
        <begin position="136"/>
        <end position="188"/>
    </location>
</feature>
<comment type="catalytic activity">
    <reaction evidence="1">
        <text>ATP + protein L-histidine = ADP + protein N-phospho-L-histidine.</text>
        <dbReference type="EC" id="2.7.13.3"/>
    </reaction>
</comment>
<dbReference type="SUPFAM" id="SSF47384">
    <property type="entry name" value="Homodimeric domain of signal transducing histidine kinase"/>
    <property type="match status" value="1"/>
</dbReference>
<dbReference type="InterPro" id="IPR005467">
    <property type="entry name" value="His_kinase_dom"/>
</dbReference>
<evidence type="ECO:0000256" key="2">
    <source>
        <dbReference type="ARBA" id="ARBA00012438"/>
    </source>
</evidence>
<proteinExistence type="predicted"/>
<dbReference type="InterPro" id="IPR036097">
    <property type="entry name" value="HisK_dim/P_sf"/>
</dbReference>
<dbReference type="InterPro" id="IPR003661">
    <property type="entry name" value="HisK_dim/P_dom"/>
</dbReference>
<dbReference type="InterPro" id="IPR035965">
    <property type="entry name" value="PAS-like_dom_sf"/>
</dbReference>
<dbReference type="SMART" id="SM00091">
    <property type="entry name" value="PAS"/>
    <property type="match status" value="1"/>
</dbReference>
<evidence type="ECO:0000256" key="1">
    <source>
        <dbReference type="ARBA" id="ARBA00000085"/>
    </source>
</evidence>
<feature type="region of interest" description="Disordered" evidence="4">
    <location>
        <begin position="1"/>
        <end position="20"/>
    </location>
</feature>
<keyword evidence="3" id="KW-0597">Phosphoprotein</keyword>
<dbReference type="EC" id="2.7.13.3" evidence="2"/>
<dbReference type="NCBIfam" id="TIGR00229">
    <property type="entry name" value="sensory_box"/>
    <property type="match status" value="1"/>
</dbReference>
<dbReference type="InterPro" id="IPR000700">
    <property type="entry name" value="PAS-assoc_C"/>
</dbReference>
<dbReference type="PROSITE" id="PS50113">
    <property type="entry name" value="PAC"/>
    <property type="match status" value="1"/>
</dbReference>
<organism evidence="7 8">
    <name type="scientific">Ideonella livida</name>
    <dbReference type="NCBI Taxonomy" id="2707176"/>
    <lineage>
        <taxon>Bacteria</taxon>
        <taxon>Pseudomonadati</taxon>
        <taxon>Pseudomonadota</taxon>
        <taxon>Betaproteobacteria</taxon>
        <taxon>Burkholderiales</taxon>
        <taxon>Sphaerotilaceae</taxon>
        <taxon>Ideonella</taxon>
    </lineage>
</organism>
<evidence type="ECO:0000256" key="3">
    <source>
        <dbReference type="ARBA" id="ARBA00022553"/>
    </source>
</evidence>
<keyword evidence="8" id="KW-1185">Reference proteome</keyword>
<evidence type="ECO:0000259" key="6">
    <source>
        <dbReference type="PROSITE" id="PS50113"/>
    </source>
</evidence>
<dbReference type="RefSeq" id="WP_163455643.1">
    <property type="nucleotide sequence ID" value="NZ_JAAGOH010000001.1"/>
</dbReference>
<dbReference type="SMART" id="SM00388">
    <property type="entry name" value="HisKA"/>
    <property type="match status" value="1"/>
</dbReference>
<dbReference type="Pfam" id="PF02518">
    <property type="entry name" value="HATPase_c"/>
    <property type="match status" value="1"/>
</dbReference>
<protein>
    <recommendedName>
        <fullName evidence="2">histidine kinase</fullName>
        <ecNumber evidence="2">2.7.13.3</ecNumber>
    </recommendedName>
</protein>
<accession>A0A7C9PF22</accession>
<comment type="caution">
    <text evidence="7">The sequence shown here is derived from an EMBL/GenBank/DDBJ whole genome shotgun (WGS) entry which is preliminary data.</text>
</comment>